<reference evidence="3" key="3">
    <citation type="submission" date="2018-08" db="UniProtKB">
        <authorList>
            <consortium name="EnsemblPlants"/>
        </authorList>
    </citation>
    <scope>IDENTIFICATION</scope>
    <source>
        <strain evidence="3">cv. Bd21</strain>
    </source>
</reference>
<accession>A0A2K2CHP6</accession>
<reference evidence="2" key="2">
    <citation type="submission" date="2017-06" db="EMBL/GenBank/DDBJ databases">
        <title>WGS assembly of Brachypodium distachyon.</title>
        <authorList>
            <consortium name="The International Brachypodium Initiative"/>
            <person name="Lucas S."/>
            <person name="Harmon-Smith M."/>
            <person name="Lail K."/>
            <person name="Tice H."/>
            <person name="Grimwood J."/>
            <person name="Bruce D."/>
            <person name="Barry K."/>
            <person name="Shu S."/>
            <person name="Lindquist E."/>
            <person name="Wang M."/>
            <person name="Pitluck S."/>
            <person name="Vogel J.P."/>
            <person name="Garvin D.F."/>
            <person name="Mockler T.C."/>
            <person name="Schmutz J."/>
            <person name="Rokhsar D."/>
            <person name="Bevan M.W."/>
        </authorList>
    </citation>
    <scope>NUCLEOTIDE SEQUENCE</scope>
    <source>
        <strain evidence="2">Bd21</strain>
    </source>
</reference>
<evidence type="ECO:0000313" key="4">
    <source>
        <dbReference type="Proteomes" id="UP000008810"/>
    </source>
</evidence>
<gene>
    <name evidence="2" type="ORF">BRADI_5g16572v3</name>
</gene>
<dbReference type="Gramene" id="PNT61540">
    <property type="protein sequence ID" value="PNT61540"/>
    <property type="gene ID" value="BRADI_5g16572v3"/>
</dbReference>
<dbReference type="OrthoDB" id="717313at2759"/>
<keyword evidence="4" id="KW-1185">Reference proteome</keyword>
<sequence>MEKTCKVPDPKYVALDDDIVDDVPDPSTPTKKRNKVDETAATIDVDAGDDEVLINLIRKKARTTPQKPKTPAKKKTPVKKATTQEKAKAR</sequence>
<evidence type="ECO:0000313" key="2">
    <source>
        <dbReference type="EMBL" id="PNT61540.1"/>
    </source>
</evidence>
<dbReference type="Proteomes" id="UP000008810">
    <property type="component" value="Chromosome 5"/>
</dbReference>
<proteinExistence type="predicted"/>
<dbReference type="EMBL" id="CM000884">
    <property type="protein sequence ID" value="PNT61540.1"/>
    <property type="molecule type" value="Genomic_DNA"/>
</dbReference>
<dbReference type="InParanoid" id="A0A2K2CHP6"/>
<evidence type="ECO:0000313" key="3">
    <source>
        <dbReference type="EnsemblPlants" id="PNT61540"/>
    </source>
</evidence>
<reference evidence="2 3" key="1">
    <citation type="journal article" date="2010" name="Nature">
        <title>Genome sequencing and analysis of the model grass Brachypodium distachyon.</title>
        <authorList>
            <consortium name="International Brachypodium Initiative"/>
        </authorList>
    </citation>
    <scope>NUCLEOTIDE SEQUENCE [LARGE SCALE GENOMIC DNA]</scope>
    <source>
        <strain evidence="2 3">Bd21</strain>
    </source>
</reference>
<protein>
    <submittedName>
        <fullName evidence="2 3">Uncharacterized protein</fullName>
    </submittedName>
</protein>
<name>A0A2K2CHP6_BRADI</name>
<evidence type="ECO:0000256" key="1">
    <source>
        <dbReference type="SAM" id="MobiDB-lite"/>
    </source>
</evidence>
<feature type="region of interest" description="Disordered" evidence="1">
    <location>
        <begin position="59"/>
        <end position="90"/>
    </location>
</feature>
<dbReference type="AlphaFoldDB" id="A0A2K2CHP6"/>
<organism evidence="2">
    <name type="scientific">Brachypodium distachyon</name>
    <name type="common">Purple false brome</name>
    <name type="synonym">Trachynia distachya</name>
    <dbReference type="NCBI Taxonomy" id="15368"/>
    <lineage>
        <taxon>Eukaryota</taxon>
        <taxon>Viridiplantae</taxon>
        <taxon>Streptophyta</taxon>
        <taxon>Embryophyta</taxon>
        <taxon>Tracheophyta</taxon>
        <taxon>Spermatophyta</taxon>
        <taxon>Magnoliopsida</taxon>
        <taxon>Liliopsida</taxon>
        <taxon>Poales</taxon>
        <taxon>Poaceae</taxon>
        <taxon>BOP clade</taxon>
        <taxon>Pooideae</taxon>
        <taxon>Stipodae</taxon>
        <taxon>Brachypodieae</taxon>
        <taxon>Brachypodium</taxon>
    </lineage>
</organism>
<dbReference type="EnsemblPlants" id="PNT61540">
    <property type="protein sequence ID" value="PNT61540"/>
    <property type="gene ID" value="BRADI_5g16572v3"/>
</dbReference>